<dbReference type="OrthoDB" id="10016608at2759"/>
<comment type="caution">
    <text evidence="4">The sequence shown here is derived from an EMBL/GenBank/DDBJ whole genome shotgun (WGS) entry which is preliminary data.</text>
</comment>
<dbReference type="Proteomes" id="UP000663828">
    <property type="component" value="Unassembled WGS sequence"/>
</dbReference>
<dbReference type="Proteomes" id="UP000663852">
    <property type="component" value="Unassembled WGS sequence"/>
</dbReference>
<gene>
    <name evidence="3" type="ORF">EDS130_LOCUS7065</name>
    <name evidence="4" type="ORF">XAT740_LOCUS19062</name>
</gene>
<evidence type="ECO:0000313" key="4">
    <source>
        <dbReference type="EMBL" id="CAF1114824.1"/>
    </source>
</evidence>
<feature type="coiled-coil region" evidence="1">
    <location>
        <begin position="241"/>
        <end position="268"/>
    </location>
</feature>
<proteinExistence type="predicted"/>
<name>A0A814Q542_ADIRI</name>
<keyword evidence="5" id="KW-1185">Reference proteome</keyword>
<evidence type="ECO:0000256" key="1">
    <source>
        <dbReference type="SAM" id="Coils"/>
    </source>
</evidence>
<feature type="region of interest" description="Disordered" evidence="2">
    <location>
        <begin position="203"/>
        <end position="228"/>
    </location>
</feature>
<accession>A0A814Q542</accession>
<protein>
    <submittedName>
        <fullName evidence="4">Uncharacterized protein</fullName>
    </submittedName>
</protein>
<feature type="compositionally biased region" description="Polar residues" evidence="2">
    <location>
        <begin position="203"/>
        <end position="224"/>
    </location>
</feature>
<evidence type="ECO:0000313" key="3">
    <source>
        <dbReference type="EMBL" id="CAF0845858.1"/>
    </source>
</evidence>
<evidence type="ECO:0000313" key="5">
    <source>
        <dbReference type="Proteomes" id="UP000663828"/>
    </source>
</evidence>
<sequence length="429" mass="49813">MASSRPPLPTYSHLITPARRTNTFQGGQRPSNIIKPASSTMSLNAPETPLNKTHLYSPNVNRQSPSISNDHLLKYDIRRLRASLERKEEQISWWMEKSISDNEKFEALKSRLEQTNNQYDMTLQYVRSTLDGLTCMNRSIHVIFMQEDKENKQLEYDQEELIEEHFDEHIPFVLLSRLNNVCLKLAKNIELLLRTPLSTGVSTTLKSSHPVQRQESNASSISKQSTEDINDTTSNVYDDIIDKLNNEIALLKTRLAEEEHRTKKLDDELVQCKSAQLTAKITFDTQEKKLQDQLLVKDKQLLSIATNEHDVLRQLLDEKHLSFERLNEEYTSLMTKYQSEYNRNVDCMIKMDALHEHIRLLSETLAEKEINEEKLTTQQQQMKKLMTLLVPATATLSVNKKTYEKKTFGRKVKRHLRESFSSLVNHKPT</sequence>
<reference evidence="4" key="1">
    <citation type="submission" date="2021-02" db="EMBL/GenBank/DDBJ databases">
        <authorList>
            <person name="Nowell W R."/>
        </authorList>
    </citation>
    <scope>NUCLEOTIDE SEQUENCE</scope>
</reference>
<dbReference type="EMBL" id="CAJNOR010001290">
    <property type="protein sequence ID" value="CAF1114824.1"/>
    <property type="molecule type" value="Genomic_DNA"/>
</dbReference>
<dbReference type="AlphaFoldDB" id="A0A814Q542"/>
<dbReference type="EMBL" id="CAJNOJ010000021">
    <property type="protein sequence ID" value="CAF0845858.1"/>
    <property type="molecule type" value="Genomic_DNA"/>
</dbReference>
<organism evidence="4 5">
    <name type="scientific">Adineta ricciae</name>
    <name type="common">Rotifer</name>
    <dbReference type="NCBI Taxonomy" id="249248"/>
    <lineage>
        <taxon>Eukaryota</taxon>
        <taxon>Metazoa</taxon>
        <taxon>Spiralia</taxon>
        <taxon>Gnathifera</taxon>
        <taxon>Rotifera</taxon>
        <taxon>Eurotatoria</taxon>
        <taxon>Bdelloidea</taxon>
        <taxon>Adinetida</taxon>
        <taxon>Adinetidae</taxon>
        <taxon>Adineta</taxon>
    </lineage>
</organism>
<evidence type="ECO:0000256" key="2">
    <source>
        <dbReference type="SAM" id="MobiDB-lite"/>
    </source>
</evidence>
<keyword evidence="1" id="KW-0175">Coiled coil</keyword>
<feature type="region of interest" description="Disordered" evidence="2">
    <location>
        <begin position="21"/>
        <end position="43"/>
    </location>
</feature>